<feature type="domain" description="Protein kinase" evidence="2">
    <location>
        <begin position="80"/>
        <end position="330"/>
    </location>
</feature>
<evidence type="ECO:0000259" key="2">
    <source>
        <dbReference type="PROSITE" id="PS50011"/>
    </source>
</evidence>
<feature type="binding site" evidence="1">
    <location>
        <position position="393"/>
    </location>
    <ligand>
        <name>ATP</name>
        <dbReference type="ChEBI" id="CHEBI:30616"/>
    </ligand>
</feature>
<dbReference type="InterPro" id="IPR000719">
    <property type="entry name" value="Prot_kinase_dom"/>
</dbReference>
<dbReference type="Gene3D" id="1.10.510.10">
    <property type="entry name" value="Transferase(Phosphotransferase) domain 1"/>
    <property type="match status" value="2"/>
</dbReference>
<dbReference type="InterPro" id="IPR001245">
    <property type="entry name" value="Ser-Thr/Tyr_kinase_cat_dom"/>
</dbReference>
<dbReference type="Pfam" id="PF00069">
    <property type="entry name" value="Pkinase"/>
    <property type="match status" value="1"/>
</dbReference>
<dbReference type="GO" id="GO:0005524">
    <property type="term" value="F:ATP binding"/>
    <property type="evidence" value="ECO:0007669"/>
    <property type="project" value="UniProtKB-UniRule"/>
</dbReference>
<reference evidence="3 4" key="1">
    <citation type="journal article" date="2021" name="Nat. Commun.">
        <title>Incipient diploidization of the medicinal plant Perilla within 10,000 years.</title>
        <authorList>
            <person name="Zhang Y."/>
            <person name="Shen Q."/>
            <person name="Leng L."/>
            <person name="Zhang D."/>
            <person name="Chen S."/>
            <person name="Shi Y."/>
            <person name="Ning Z."/>
            <person name="Chen S."/>
        </authorList>
    </citation>
    <scope>NUCLEOTIDE SEQUENCE [LARGE SCALE GENOMIC DNA]</scope>
    <source>
        <strain evidence="4">cv. PC099</strain>
    </source>
</reference>
<dbReference type="Pfam" id="PF07714">
    <property type="entry name" value="PK_Tyr_Ser-Thr"/>
    <property type="match status" value="2"/>
</dbReference>
<feature type="domain" description="Protein kinase" evidence="2">
    <location>
        <begin position="365"/>
        <end position="640"/>
    </location>
</feature>
<dbReference type="InterPro" id="IPR017441">
    <property type="entry name" value="Protein_kinase_ATP_BS"/>
</dbReference>
<dbReference type="PROSITE" id="PS50011">
    <property type="entry name" value="PROTEIN_KINASE_DOM"/>
    <property type="match status" value="2"/>
</dbReference>
<name>A0AAD4ILM0_PERFH</name>
<evidence type="ECO:0000313" key="3">
    <source>
        <dbReference type="EMBL" id="KAH6754741.1"/>
    </source>
</evidence>
<evidence type="ECO:0000256" key="1">
    <source>
        <dbReference type="PROSITE-ProRule" id="PRU10141"/>
    </source>
</evidence>
<organism evidence="3 4">
    <name type="scientific">Perilla frutescens var. hirtella</name>
    <name type="common">Perilla citriodora</name>
    <name type="synonym">Perilla setoyensis</name>
    <dbReference type="NCBI Taxonomy" id="608512"/>
    <lineage>
        <taxon>Eukaryota</taxon>
        <taxon>Viridiplantae</taxon>
        <taxon>Streptophyta</taxon>
        <taxon>Embryophyta</taxon>
        <taxon>Tracheophyta</taxon>
        <taxon>Spermatophyta</taxon>
        <taxon>Magnoliopsida</taxon>
        <taxon>eudicotyledons</taxon>
        <taxon>Gunneridae</taxon>
        <taxon>Pentapetalae</taxon>
        <taxon>asterids</taxon>
        <taxon>lamiids</taxon>
        <taxon>Lamiales</taxon>
        <taxon>Lamiaceae</taxon>
        <taxon>Nepetoideae</taxon>
        <taxon>Elsholtzieae</taxon>
        <taxon>Perilla</taxon>
    </lineage>
</organism>
<dbReference type="InterPro" id="IPR050994">
    <property type="entry name" value="At_inactive_RLKs"/>
</dbReference>
<evidence type="ECO:0000313" key="4">
    <source>
        <dbReference type="Proteomes" id="UP001190926"/>
    </source>
</evidence>
<keyword evidence="1" id="KW-0067">ATP-binding</keyword>
<dbReference type="SUPFAM" id="SSF56112">
    <property type="entry name" value="Protein kinase-like (PK-like)"/>
    <property type="match status" value="2"/>
</dbReference>
<dbReference type="InterPro" id="IPR011009">
    <property type="entry name" value="Kinase-like_dom_sf"/>
</dbReference>
<protein>
    <recommendedName>
        <fullName evidence="2">Protein kinase domain-containing protein</fullName>
    </recommendedName>
</protein>
<gene>
    <name evidence="3" type="ORF">C2S53_020648</name>
</gene>
<dbReference type="Proteomes" id="UP001190926">
    <property type="component" value="Unassembled WGS sequence"/>
</dbReference>
<comment type="caution">
    <text evidence="3">The sequence shown here is derived from an EMBL/GenBank/DDBJ whole genome shotgun (WGS) entry which is preliminary data.</text>
</comment>
<accession>A0AAD4ILM0</accession>
<keyword evidence="4" id="KW-1185">Reference proteome</keyword>
<dbReference type="EMBL" id="SDAM02029834">
    <property type="protein sequence ID" value="KAH6754741.1"/>
    <property type="molecule type" value="Genomic_DNA"/>
</dbReference>
<dbReference type="Gene3D" id="3.30.200.20">
    <property type="entry name" value="Phosphorylase Kinase, domain 1"/>
    <property type="match status" value="2"/>
</dbReference>
<dbReference type="PROSITE" id="PS00107">
    <property type="entry name" value="PROTEIN_KINASE_ATP"/>
    <property type="match status" value="1"/>
</dbReference>
<dbReference type="AlphaFoldDB" id="A0AAD4ILM0"/>
<keyword evidence="1" id="KW-0547">Nucleotide-binding</keyword>
<proteinExistence type="predicted"/>
<dbReference type="PANTHER" id="PTHR48010">
    <property type="entry name" value="OS05G0588300 PROTEIN"/>
    <property type="match status" value="1"/>
</dbReference>
<sequence>MSAIYDNWERLVAAVVKKQQLWELFHQQSRSPSILSDASDFSFDFPTPGRSWSSQKSPPKLVLISDFWPAFDVRDVTMASTELTLLGKGTFGSAYVDDGRRFVVKRLMKSEAISELDFKRNMEIVADVRHDNVVALRAYYSSTDHKLVLYDYYSNGSVYSLLHGENRADLDWVTRLKIAIGAARGIAEIHTEHDGMHVHGNIKASNIFLNLQSYGCVSDFGLPYITKTTQNISQASDVYGFGILLLELLTRKPTAHVPGGGPAAVDLVKLVNSVKTKEMAAKVFDPDLLKHPTISEEMIKMLQIGLRCVAKSEKERPKIFEVVNMLEDIVGLNHVSRPLYSTSQEEKLVFLEDGDHIFEFEHLLEASTELLGKGSFGTCYKTKLYNGNIVVMKRLRKVTATFKEFQQHMEVFGRMSHINVGRLKAYFYTRDDKLLVYDYCNQGSLSSLLHGTNLEWGSRVKIALGAARGVAYIHGQDGRRLVLGNIKSSNILLNGENSSIGFDAGLAELMNPVRLSCIPSPDYCAPEATSGKVSQASDVYSFGVVLLELAFCGRSPSLQLEDCGYGAAASLAEWIRSVDMSKWTAQVLDVESLRRGRLFLWLWSVGYEMMQLLQIAKSCVSIVPEHRPSIFQVVKALEEIGEEVEPESSVQSRLECMAMIS</sequence>
<dbReference type="GO" id="GO:0004672">
    <property type="term" value="F:protein kinase activity"/>
    <property type="evidence" value="ECO:0007669"/>
    <property type="project" value="InterPro"/>
</dbReference>
<dbReference type="PANTHER" id="PTHR48010:SF58">
    <property type="entry name" value="RECEPTOR PROTEIN KINASE-LIKE PROTEIN ZAR1"/>
    <property type="match status" value="1"/>
</dbReference>